<dbReference type="Proteomes" id="UP000663829">
    <property type="component" value="Unassembled WGS sequence"/>
</dbReference>
<reference evidence="1" key="1">
    <citation type="submission" date="2021-02" db="EMBL/GenBank/DDBJ databases">
        <authorList>
            <person name="Nowell W R."/>
        </authorList>
    </citation>
    <scope>NUCLEOTIDE SEQUENCE</scope>
</reference>
<evidence type="ECO:0000313" key="2">
    <source>
        <dbReference type="EMBL" id="CAF1563107.1"/>
    </source>
</evidence>
<evidence type="ECO:0000313" key="3">
    <source>
        <dbReference type="EMBL" id="CAF4311787.1"/>
    </source>
</evidence>
<comment type="caution">
    <text evidence="1">The sequence shown here is derived from an EMBL/GenBank/DDBJ whole genome shotgun (WGS) entry which is preliminary data.</text>
</comment>
<accession>A0A815NA55</accession>
<gene>
    <name evidence="1" type="ORF">GPM918_LOCUS34108</name>
    <name evidence="2" type="ORF">OVA965_LOCUS39915</name>
    <name evidence="3" type="ORF">SRO942_LOCUS34806</name>
    <name evidence="4" type="ORF">TMI583_LOCUS41296</name>
</gene>
<proteinExistence type="predicted"/>
<dbReference type="AlphaFoldDB" id="A0A815NA55"/>
<dbReference type="EMBL" id="CAJNOK010042305">
    <property type="protein sequence ID" value="CAF1563107.1"/>
    <property type="molecule type" value="Genomic_DNA"/>
</dbReference>
<dbReference type="EMBL" id="CAJOBC010084105">
    <property type="protein sequence ID" value="CAF4311787.1"/>
    <property type="molecule type" value="Genomic_DNA"/>
</dbReference>
<dbReference type="Proteomes" id="UP000681722">
    <property type="component" value="Unassembled WGS sequence"/>
</dbReference>
<keyword evidence="5" id="KW-1185">Reference proteome</keyword>
<evidence type="ECO:0000313" key="4">
    <source>
        <dbReference type="EMBL" id="CAF4355440.1"/>
    </source>
</evidence>
<name>A0A815NA55_9BILA</name>
<evidence type="ECO:0000313" key="5">
    <source>
        <dbReference type="Proteomes" id="UP000663829"/>
    </source>
</evidence>
<sequence length="99" mass="11947">MEHCFHVQLYIYRTTDTFLTQQASLRRFQRVLEVYNECRLHWYLRQVTAMYYVKQGDEHNPAGDIIKADQNYWDARKHELALARLCHKEIDAKFGIQPT</sequence>
<dbReference type="EMBL" id="CAJOBA010064971">
    <property type="protein sequence ID" value="CAF4355440.1"/>
    <property type="molecule type" value="Genomic_DNA"/>
</dbReference>
<dbReference type="Proteomes" id="UP000677228">
    <property type="component" value="Unassembled WGS sequence"/>
</dbReference>
<dbReference type="Proteomes" id="UP000682733">
    <property type="component" value="Unassembled WGS sequence"/>
</dbReference>
<evidence type="ECO:0000313" key="1">
    <source>
        <dbReference type="EMBL" id="CAF1433774.1"/>
    </source>
</evidence>
<organism evidence="1 5">
    <name type="scientific">Didymodactylos carnosus</name>
    <dbReference type="NCBI Taxonomy" id="1234261"/>
    <lineage>
        <taxon>Eukaryota</taxon>
        <taxon>Metazoa</taxon>
        <taxon>Spiralia</taxon>
        <taxon>Gnathifera</taxon>
        <taxon>Rotifera</taxon>
        <taxon>Eurotatoria</taxon>
        <taxon>Bdelloidea</taxon>
        <taxon>Philodinida</taxon>
        <taxon>Philodinidae</taxon>
        <taxon>Didymodactylos</taxon>
    </lineage>
</organism>
<dbReference type="EMBL" id="CAJNOQ010018667">
    <property type="protein sequence ID" value="CAF1433774.1"/>
    <property type="molecule type" value="Genomic_DNA"/>
</dbReference>
<protein>
    <submittedName>
        <fullName evidence="1">Uncharacterized protein</fullName>
    </submittedName>
</protein>